<evidence type="ECO:0000256" key="2">
    <source>
        <dbReference type="SAM" id="Phobius"/>
    </source>
</evidence>
<accession>A0A9W6XK77</accession>
<keyword evidence="4" id="KW-1185">Reference proteome</keyword>
<organism evidence="3 4">
    <name type="scientific">Phytophthora fragariaefolia</name>
    <dbReference type="NCBI Taxonomy" id="1490495"/>
    <lineage>
        <taxon>Eukaryota</taxon>
        <taxon>Sar</taxon>
        <taxon>Stramenopiles</taxon>
        <taxon>Oomycota</taxon>
        <taxon>Peronosporomycetes</taxon>
        <taxon>Peronosporales</taxon>
        <taxon>Peronosporaceae</taxon>
        <taxon>Phytophthora</taxon>
    </lineage>
</organism>
<name>A0A9W6XK77_9STRA</name>
<reference evidence="3" key="1">
    <citation type="submission" date="2023-04" db="EMBL/GenBank/DDBJ databases">
        <title>Phytophthora fragariaefolia NBRC 109709.</title>
        <authorList>
            <person name="Ichikawa N."/>
            <person name="Sato H."/>
            <person name="Tonouchi N."/>
        </authorList>
    </citation>
    <scope>NUCLEOTIDE SEQUENCE</scope>
    <source>
        <strain evidence="3">NBRC 109709</strain>
    </source>
</reference>
<sequence>MEVSRHLDDDFRRFGGAVAPVGAALQRPAPKSCGARVLVGEIRLDVGVKTLQGQARRRSSMEDIRPASPLAGKPKAMGPVKPDGRVHPSWTEVEVESEPATTELPTVSGDRLHSFRADNAGSFRSMEVLTCFRSQARRGIRLLLKAAAAERWHMCWALLLSMLLLPVVLTLMVVASVGFVMLSTWAAVAAAVVYPLAYINPRLYSYATDS</sequence>
<keyword evidence="2" id="KW-0472">Membrane</keyword>
<protein>
    <submittedName>
        <fullName evidence="3">Unnamed protein product</fullName>
    </submittedName>
</protein>
<feature type="transmembrane region" description="Helical" evidence="2">
    <location>
        <begin position="179"/>
        <end position="199"/>
    </location>
</feature>
<dbReference type="EMBL" id="BSXT01001229">
    <property type="protein sequence ID" value="GMF40173.1"/>
    <property type="molecule type" value="Genomic_DNA"/>
</dbReference>
<evidence type="ECO:0000256" key="1">
    <source>
        <dbReference type="SAM" id="MobiDB-lite"/>
    </source>
</evidence>
<evidence type="ECO:0000313" key="3">
    <source>
        <dbReference type="EMBL" id="GMF40173.1"/>
    </source>
</evidence>
<dbReference type="AlphaFoldDB" id="A0A9W6XK77"/>
<dbReference type="Proteomes" id="UP001165121">
    <property type="component" value="Unassembled WGS sequence"/>
</dbReference>
<evidence type="ECO:0000313" key="4">
    <source>
        <dbReference type="Proteomes" id="UP001165121"/>
    </source>
</evidence>
<feature type="region of interest" description="Disordered" evidence="1">
    <location>
        <begin position="55"/>
        <end position="86"/>
    </location>
</feature>
<comment type="caution">
    <text evidence="3">The sequence shown here is derived from an EMBL/GenBank/DDBJ whole genome shotgun (WGS) entry which is preliminary data.</text>
</comment>
<gene>
    <name evidence="3" type="ORF">Pfra01_001222100</name>
</gene>
<dbReference type="OrthoDB" id="115359at2759"/>
<keyword evidence="2" id="KW-1133">Transmembrane helix</keyword>
<proteinExistence type="predicted"/>
<keyword evidence="2" id="KW-0812">Transmembrane</keyword>
<feature type="transmembrane region" description="Helical" evidence="2">
    <location>
        <begin position="154"/>
        <end position="173"/>
    </location>
</feature>